<comment type="caution">
    <text evidence="14">The sequence shown here is derived from an EMBL/GenBank/DDBJ whole genome shotgun (WGS) entry which is preliminary data.</text>
</comment>
<evidence type="ECO:0000256" key="3">
    <source>
        <dbReference type="ARBA" id="ARBA00008741"/>
    </source>
</evidence>
<reference evidence="14 15" key="1">
    <citation type="submission" date="2023-11" db="EMBL/GenBank/DDBJ databases">
        <title>Draft genome of Azohydromonas lata strain H1 (DSM1123), a polyhydroxyalkanoate producer.</title>
        <authorList>
            <person name="Traversa D."/>
            <person name="D'Addabbo P."/>
            <person name="Pazzani C."/>
            <person name="Manzari C."/>
            <person name="Chiara M."/>
            <person name="Scrascia M."/>
        </authorList>
    </citation>
    <scope>NUCLEOTIDE SEQUENCE [LARGE SCALE GENOMIC DNA]</scope>
    <source>
        <strain evidence="14 15">H1</strain>
    </source>
</reference>
<sequence>MGIDWALLWDMGGHGLYVWGGWGLALLALGLEAALLWRRSRRLPQPNGGADAAAPAPGRAVLTPAGAQDAP</sequence>
<keyword evidence="5 12" id="KW-0813">Transport</keyword>
<evidence type="ECO:0000256" key="5">
    <source>
        <dbReference type="ARBA" id="ARBA00022448"/>
    </source>
</evidence>
<comment type="similarity">
    <text evidence="3 12">Belongs to the CcmD/CycX/HelD family.</text>
</comment>
<comment type="subcellular location">
    <subcellularLocation>
        <location evidence="2 12">Cell inner membrane</location>
        <topology evidence="2 12">Single-pass membrane protein</topology>
    </subcellularLocation>
</comment>
<evidence type="ECO:0000256" key="6">
    <source>
        <dbReference type="ARBA" id="ARBA00022475"/>
    </source>
</evidence>
<proteinExistence type="inferred from homology"/>
<keyword evidence="8 12" id="KW-0812">Transmembrane</keyword>
<evidence type="ECO:0000313" key="15">
    <source>
        <dbReference type="Proteomes" id="UP001293718"/>
    </source>
</evidence>
<evidence type="ECO:0000256" key="4">
    <source>
        <dbReference type="ARBA" id="ARBA00016461"/>
    </source>
</evidence>
<dbReference type="NCBIfam" id="TIGR03141">
    <property type="entry name" value="cytochro_ccmD"/>
    <property type="match status" value="1"/>
</dbReference>
<keyword evidence="11 12" id="KW-0472">Membrane</keyword>
<keyword evidence="9 12" id="KW-0201">Cytochrome c-type biogenesis</keyword>
<feature type="transmembrane region" description="Helical" evidence="12">
    <location>
        <begin position="16"/>
        <end position="37"/>
    </location>
</feature>
<keyword evidence="6 12" id="KW-1003">Cell membrane</keyword>
<evidence type="ECO:0000256" key="10">
    <source>
        <dbReference type="ARBA" id="ARBA00022989"/>
    </source>
</evidence>
<dbReference type="InterPro" id="IPR007078">
    <property type="entry name" value="Haem_export_protD_CcmD"/>
</dbReference>
<evidence type="ECO:0000256" key="2">
    <source>
        <dbReference type="ARBA" id="ARBA00004377"/>
    </source>
</evidence>
<keyword evidence="15" id="KW-1185">Reference proteome</keyword>
<protein>
    <recommendedName>
        <fullName evidence="4 12">Heme exporter protein D</fullName>
    </recommendedName>
</protein>
<evidence type="ECO:0000256" key="12">
    <source>
        <dbReference type="RuleBase" id="RU363101"/>
    </source>
</evidence>
<name>A0ABU5IPZ2_9BURK</name>
<evidence type="ECO:0000256" key="9">
    <source>
        <dbReference type="ARBA" id="ARBA00022748"/>
    </source>
</evidence>
<organism evidence="14 15">
    <name type="scientific">Azohydromonas lata</name>
    <dbReference type="NCBI Taxonomy" id="45677"/>
    <lineage>
        <taxon>Bacteria</taxon>
        <taxon>Pseudomonadati</taxon>
        <taxon>Pseudomonadota</taxon>
        <taxon>Betaproteobacteria</taxon>
        <taxon>Burkholderiales</taxon>
        <taxon>Sphaerotilaceae</taxon>
        <taxon>Azohydromonas</taxon>
    </lineage>
</organism>
<keyword evidence="10 12" id="KW-1133">Transmembrane helix</keyword>
<feature type="region of interest" description="Disordered" evidence="13">
    <location>
        <begin position="45"/>
        <end position="71"/>
    </location>
</feature>
<evidence type="ECO:0000256" key="11">
    <source>
        <dbReference type="ARBA" id="ARBA00023136"/>
    </source>
</evidence>
<evidence type="ECO:0000256" key="8">
    <source>
        <dbReference type="ARBA" id="ARBA00022692"/>
    </source>
</evidence>
<dbReference type="Pfam" id="PF04995">
    <property type="entry name" value="CcmD"/>
    <property type="match status" value="1"/>
</dbReference>
<evidence type="ECO:0000256" key="7">
    <source>
        <dbReference type="ARBA" id="ARBA00022519"/>
    </source>
</evidence>
<feature type="compositionally biased region" description="Low complexity" evidence="13">
    <location>
        <begin position="46"/>
        <end position="60"/>
    </location>
</feature>
<accession>A0ABU5IPZ2</accession>
<comment type="function">
    <text evidence="1 12">Required for the export of heme to the periplasm for the biogenesis of c-type cytochromes.</text>
</comment>
<evidence type="ECO:0000313" key="14">
    <source>
        <dbReference type="EMBL" id="MDZ5460953.1"/>
    </source>
</evidence>
<keyword evidence="7 12" id="KW-0997">Cell inner membrane</keyword>
<dbReference type="EMBL" id="JAXOJX010000090">
    <property type="protein sequence ID" value="MDZ5460953.1"/>
    <property type="molecule type" value="Genomic_DNA"/>
</dbReference>
<gene>
    <name evidence="14" type="primary">ccmD</name>
    <name evidence="14" type="ORF">SM757_30700</name>
</gene>
<evidence type="ECO:0000256" key="1">
    <source>
        <dbReference type="ARBA" id="ARBA00002442"/>
    </source>
</evidence>
<dbReference type="RefSeq" id="WP_322468260.1">
    <property type="nucleotide sequence ID" value="NZ_JAXOJX010000090.1"/>
</dbReference>
<evidence type="ECO:0000256" key="13">
    <source>
        <dbReference type="SAM" id="MobiDB-lite"/>
    </source>
</evidence>
<dbReference type="Proteomes" id="UP001293718">
    <property type="component" value="Unassembled WGS sequence"/>
</dbReference>